<evidence type="ECO:0000313" key="1">
    <source>
        <dbReference type="EMBL" id="EHO63210.1"/>
    </source>
</evidence>
<dbReference type="PATRIC" id="fig|742743.3.peg.929"/>
<dbReference type="InterPro" id="IPR029069">
    <property type="entry name" value="HotDog_dom_sf"/>
</dbReference>
<dbReference type="OrthoDB" id="1938555at2"/>
<gene>
    <name evidence="1" type="ORF">HMPREF9453_00910</name>
</gene>
<dbReference type="EMBL" id="ADLT01000019">
    <property type="protein sequence ID" value="EHO63210.1"/>
    <property type="molecule type" value="Genomic_DNA"/>
</dbReference>
<sequence length="164" mass="18568">MEELMKALCIAWKEEWQGMVMGVLRYSRGEGDTHGLCKVSCSGRRIVRVRVTKGTADMSILLFPPSEKAGKERNGQGSLWCRFSAEEVRSFSLSLGDHNEIHQTLRPVVSGFQIALALAEKKNFKTFHIRFHHPLYAGEAVYLKKEGKTIYGFSRVLCFEAVIE</sequence>
<proteinExistence type="predicted"/>
<protein>
    <submittedName>
        <fullName evidence="1">Uncharacterized protein</fullName>
    </submittedName>
</protein>
<dbReference type="SUPFAM" id="SSF54637">
    <property type="entry name" value="Thioesterase/thiol ester dehydrase-isomerase"/>
    <property type="match status" value="1"/>
</dbReference>
<keyword evidence="2" id="KW-1185">Reference proteome</keyword>
<dbReference type="eggNOG" id="COG2030">
    <property type="taxonomic scope" value="Bacteria"/>
</dbReference>
<organism evidence="1 2">
    <name type="scientific">Dialister succinatiphilus YIT 11850</name>
    <dbReference type="NCBI Taxonomy" id="742743"/>
    <lineage>
        <taxon>Bacteria</taxon>
        <taxon>Bacillati</taxon>
        <taxon>Bacillota</taxon>
        <taxon>Negativicutes</taxon>
        <taxon>Veillonellales</taxon>
        <taxon>Veillonellaceae</taxon>
        <taxon>Dialister</taxon>
    </lineage>
</organism>
<dbReference type="AlphaFoldDB" id="H1CZX2"/>
<dbReference type="Proteomes" id="UP000003277">
    <property type="component" value="Unassembled WGS sequence"/>
</dbReference>
<dbReference type="HOGENOM" id="CLU_1616381_0_0_9"/>
<accession>H1CZX2</accession>
<dbReference type="RefSeq" id="WP_008859406.1">
    <property type="nucleotide sequence ID" value="NZ_JH591187.1"/>
</dbReference>
<dbReference type="STRING" id="742743.HMPREF9453_00910"/>
<evidence type="ECO:0000313" key="2">
    <source>
        <dbReference type="Proteomes" id="UP000003277"/>
    </source>
</evidence>
<name>H1CZX2_9FIRM</name>
<comment type="caution">
    <text evidence="1">The sequence shown here is derived from an EMBL/GenBank/DDBJ whole genome shotgun (WGS) entry which is preliminary data.</text>
</comment>
<reference evidence="1 2" key="1">
    <citation type="submission" date="2011-11" db="EMBL/GenBank/DDBJ databases">
        <title>The Genome Sequence of Dialister succinatiphilus YIT 11850.</title>
        <authorList>
            <consortium name="The Broad Institute Genome Sequencing Platform"/>
            <person name="Earl A."/>
            <person name="Ward D."/>
            <person name="Feldgarden M."/>
            <person name="Gevers D."/>
            <person name="Morotomi M."/>
            <person name="Young S.K."/>
            <person name="Zeng Q."/>
            <person name="Gargeya S."/>
            <person name="Fitzgerald M."/>
            <person name="Haas B."/>
            <person name="Abouelleil A."/>
            <person name="Alvarado L."/>
            <person name="Arachchi H.M."/>
            <person name="Berlin A."/>
            <person name="Brown A."/>
            <person name="Chapman S.B."/>
            <person name="Dunbar C."/>
            <person name="Gearin G."/>
            <person name="Goldberg J."/>
            <person name="Griggs A."/>
            <person name="Gujja S."/>
            <person name="Heiman D."/>
            <person name="Howarth C."/>
            <person name="Lui A."/>
            <person name="MacDonald P.J.P."/>
            <person name="Montmayeur A."/>
            <person name="Murphy C."/>
            <person name="Neiman D."/>
            <person name="Pearson M."/>
            <person name="Priest M."/>
            <person name="Roberts A."/>
            <person name="Saif S."/>
            <person name="Shea T."/>
            <person name="Sisk P."/>
            <person name="Stolte C."/>
            <person name="Sykes S."/>
            <person name="Wortman J."/>
            <person name="Nusbaum C."/>
            <person name="Birren B."/>
        </authorList>
    </citation>
    <scope>NUCLEOTIDE SEQUENCE [LARGE SCALE GENOMIC DNA]</scope>
    <source>
        <strain evidence="1 2">YIT 11850</strain>
    </source>
</reference>